<feature type="transmembrane region" description="Helical" evidence="2">
    <location>
        <begin position="423"/>
        <end position="442"/>
    </location>
</feature>
<dbReference type="PANTHER" id="PTHR43681">
    <property type="entry name" value="TRANSMEMBRANE GTPASE FZO"/>
    <property type="match status" value="1"/>
</dbReference>
<dbReference type="OrthoDB" id="1716625at2759"/>
<keyword evidence="2" id="KW-0812">Transmembrane</keyword>
<dbReference type="InterPro" id="IPR051943">
    <property type="entry name" value="TRAFAC_Dynamin-like_GTPase"/>
</dbReference>
<accession>S9WDL3</accession>
<keyword evidence="2" id="KW-1133">Transmembrane helix</keyword>
<keyword evidence="5" id="KW-1185">Reference proteome</keyword>
<dbReference type="InterPro" id="IPR027417">
    <property type="entry name" value="P-loop_NTPase"/>
</dbReference>
<evidence type="ECO:0000313" key="4">
    <source>
        <dbReference type="EMBL" id="EPY37221.1"/>
    </source>
</evidence>
<dbReference type="Gene3D" id="3.40.50.300">
    <property type="entry name" value="P-loop containing nucleotide triphosphate hydrolases"/>
    <property type="match status" value="1"/>
</dbReference>
<evidence type="ECO:0000256" key="2">
    <source>
        <dbReference type="SAM" id="Phobius"/>
    </source>
</evidence>
<dbReference type="EMBL" id="ATMH01000076">
    <property type="protein sequence ID" value="EPY37221.1"/>
    <property type="molecule type" value="Genomic_DNA"/>
</dbReference>
<gene>
    <name evidence="4" type="ORF">STCU_00076</name>
</gene>
<organism evidence="4 5">
    <name type="scientific">Strigomonas culicis</name>
    <dbReference type="NCBI Taxonomy" id="28005"/>
    <lineage>
        <taxon>Eukaryota</taxon>
        <taxon>Discoba</taxon>
        <taxon>Euglenozoa</taxon>
        <taxon>Kinetoplastea</taxon>
        <taxon>Metakinetoplastina</taxon>
        <taxon>Trypanosomatida</taxon>
        <taxon>Trypanosomatidae</taxon>
        <taxon>Strigomonadinae</taxon>
        <taxon>Strigomonas</taxon>
    </lineage>
</organism>
<evidence type="ECO:0000313" key="5">
    <source>
        <dbReference type="Proteomes" id="UP000015354"/>
    </source>
</evidence>
<dbReference type="PANTHER" id="PTHR43681:SF1">
    <property type="entry name" value="SARCALUMENIN"/>
    <property type="match status" value="1"/>
</dbReference>
<dbReference type="Proteomes" id="UP000015354">
    <property type="component" value="Unassembled WGS sequence"/>
</dbReference>
<keyword evidence="2" id="KW-0472">Membrane</keyword>
<evidence type="ECO:0000256" key="1">
    <source>
        <dbReference type="SAM" id="MobiDB-lite"/>
    </source>
</evidence>
<reference evidence="4 5" key="1">
    <citation type="journal article" date="2013" name="PLoS ONE">
        <title>Predicting the Proteins of Angomonas deanei, Strigomonas culicis and Their Respective Endosymbionts Reveals New Aspects of the Trypanosomatidae Family.</title>
        <authorList>
            <person name="Motta M.C."/>
            <person name="Martins A.C."/>
            <person name="de Souza S.S."/>
            <person name="Catta-Preta C.M."/>
            <person name="Silva R."/>
            <person name="Klein C.C."/>
            <person name="de Almeida L.G."/>
            <person name="de Lima Cunha O."/>
            <person name="Ciapina L.P."/>
            <person name="Brocchi M."/>
            <person name="Colabardini A.C."/>
            <person name="de Araujo Lima B."/>
            <person name="Machado C.R."/>
            <person name="de Almeida Soares C.M."/>
            <person name="Probst C.M."/>
            <person name="de Menezes C.B."/>
            <person name="Thompson C.E."/>
            <person name="Bartholomeu D.C."/>
            <person name="Gradia D.F."/>
            <person name="Pavoni D.P."/>
            <person name="Grisard E.C."/>
            <person name="Fantinatti-Garboggini F."/>
            <person name="Marchini F.K."/>
            <person name="Rodrigues-Luiz G.F."/>
            <person name="Wagner G."/>
            <person name="Goldman G.H."/>
            <person name="Fietto J.L."/>
            <person name="Elias M.C."/>
            <person name="Goldman M.H."/>
            <person name="Sagot M.F."/>
            <person name="Pereira M."/>
            <person name="Stoco P.H."/>
            <person name="de Mendonca-Neto R.P."/>
            <person name="Teixeira S.M."/>
            <person name="Maciel T.E."/>
            <person name="de Oliveira Mendes T.A."/>
            <person name="Urmenyi T.P."/>
            <person name="de Souza W."/>
            <person name="Schenkman S."/>
            <person name="de Vasconcelos A.T."/>
        </authorList>
    </citation>
    <scope>NUCLEOTIDE SEQUENCE [LARGE SCALE GENOMIC DNA]</scope>
</reference>
<name>S9WDL3_9TRYP</name>
<protein>
    <recommendedName>
        <fullName evidence="3">Dynamin N-terminal domain-containing protein</fullName>
    </recommendedName>
</protein>
<feature type="region of interest" description="Disordered" evidence="1">
    <location>
        <begin position="57"/>
        <end position="105"/>
    </location>
</feature>
<sequence length="570" mass="63113">MLRRNVRPCWARVTGVATISARLSSTLALHPVRRLAVPSAAAHAACTMEARRFFAPSPPWRKATGPVAGEAQPAPETHTQAAPPRAAEQPDEVPEEVATAKSSVQRAIEEELERLKSTDLRPHDKEFCFISELTYSVPMVLMLGNHSSGKSTLINYLVGREVQETGVAPTDDGFTIIQRSAFDMDDDGPSAAGNPNYQFKALKRFGSTFVNRFRVKSRTLSPGSKMPYDMMLVDSPGMIDTPVHVTDRTSAAGQLRGYDFLAATRWFAQRSDVILLMFDPANPGTTGETLDVLTKSLSGCEHKFLLVLNKIDVFEKVTDFARAYASLCWNLSKVIQLKDMPRIYTTCTPRNTLGDAAGSDGSSPIIPSGEIERQRVQILDEIFSAPLRRLDNLITETEEGTEALLMAAQVCNVLRRRYRERKVALLSGMAAACVAVPAFIVALSGVSLSASVGLALLSALGGYSLFLMSQYNLREYSNNLLSMCDSVVRDIYAKDYTNEVELRWRNVVRPQIMHIALSRLAEGRGDVRDLPTTSKRVVRRLQSVLRTDLPALRMKVAEYKQSQYQTRFVE</sequence>
<feature type="transmembrane region" description="Helical" evidence="2">
    <location>
        <begin position="448"/>
        <end position="468"/>
    </location>
</feature>
<dbReference type="Pfam" id="PF00350">
    <property type="entry name" value="Dynamin_N"/>
    <property type="match status" value="1"/>
</dbReference>
<comment type="caution">
    <text evidence="4">The sequence shown here is derived from an EMBL/GenBank/DDBJ whole genome shotgun (WGS) entry which is preliminary data.</text>
</comment>
<feature type="domain" description="Dynamin N-terminal" evidence="3">
    <location>
        <begin position="140"/>
        <end position="310"/>
    </location>
</feature>
<proteinExistence type="predicted"/>
<dbReference type="SUPFAM" id="SSF52540">
    <property type="entry name" value="P-loop containing nucleoside triphosphate hydrolases"/>
    <property type="match status" value="1"/>
</dbReference>
<dbReference type="InterPro" id="IPR045063">
    <property type="entry name" value="Dynamin_N"/>
</dbReference>
<dbReference type="AlphaFoldDB" id="S9WDL3"/>
<evidence type="ECO:0000259" key="3">
    <source>
        <dbReference type="Pfam" id="PF00350"/>
    </source>
</evidence>